<dbReference type="FunFam" id="3.40.50.720:FF:000173">
    <property type="entry name" value="3-oxoacyl-[acyl-carrier protein] reductase"/>
    <property type="match status" value="1"/>
</dbReference>
<sequence>MFDYFRLEGQTAIVTGSGNGIGRATAIMLADLGTNVMVCDIEEDSAQKVAKEIKERGGHAISNRCDVTKLDEIRDTIQKTVQAFGNVDILVNNAAGFGGGKTFDQMTYEEWDRLIRINLTGAYMFTNEVLPYMVKKCHGKICMVSSGAAMGYDFSDPHYAASKAGMIGLAKELSQELAKYRININALGTGLTDTRMAHLPGRSWEDETKGLPWYRVGTPEDQAAAIVFLVSEAAEYITGQVLCPNGGAWM</sequence>
<dbReference type="PRINTS" id="PR00081">
    <property type="entry name" value="GDHRDH"/>
</dbReference>
<dbReference type="PANTHER" id="PTHR42760:SF133">
    <property type="entry name" value="3-OXOACYL-[ACYL-CARRIER-PROTEIN] REDUCTASE"/>
    <property type="match status" value="1"/>
</dbReference>
<comment type="similarity">
    <text evidence="1 3">Belongs to the short-chain dehydrogenases/reductases (SDR) family.</text>
</comment>
<dbReference type="EMBL" id="DWWB01000051">
    <property type="protein sequence ID" value="HJC66827.1"/>
    <property type="molecule type" value="Genomic_DNA"/>
</dbReference>
<evidence type="ECO:0000313" key="5">
    <source>
        <dbReference type="Proteomes" id="UP000823863"/>
    </source>
</evidence>
<dbReference type="Proteomes" id="UP000823863">
    <property type="component" value="Unassembled WGS sequence"/>
</dbReference>
<organism evidence="4 5">
    <name type="scientific">Candidatus Enterocloster excrementigallinarum</name>
    <dbReference type="NCBI Taxonomy" id="2838558"/>
    <lineage>
        <taxon>Bacteria</taxon>
        <taxon>Bacillati</taxon>
        <taxon>Bacillota</taxon>
        <taxon>Clostridia</taxon>
        <taxon>Lachnospirales</taxon>
        <taxon>Lachnospiraceae</taxon>
        <taxon>Enterocloster</taxon>
    </lineage>
</organism>
<dbReference type="PRINTS" id="PR00080">
    <property type="entry name" value="SDRFAMILY"/>
</dbReference>
<evidence type="ECO:0000256" key="2">
    <source>
        <dbReference type="ARBA" id="ARBA00023002"/>
    </source>
</evidence>
<protein>
    <submittedName>
        <fullName evidence="4">SDR family oxidoreductase</fullName>
    </submittedName>
</protein>
<dbReference type="AlphaFoldDB" id="A0A9D2PW30"/>
<accession>A0A9D2PW30</accession>
<comment type="caution">
    <text evidence="4">The sequence shown here is derived from an EMBL/GenBank/DDBJ whole genome shotgun (WGS) entry which is preliminary data.</text>
</comment>
<dbReference type="InterPro" id="IPR020904">
    <property type="entry name" value="Sc_DH/Rdtase_CS"/>
</dbReference>
<dbReference type="InterPro" id="IPR036291">
    <property type="entry name" value="NAD(P)-bd_dom_sf"/>
</dbReference>
<evidence type="ECO:0000313" key="4">
    <source>
        <dbReference type="EMBL" id="HJC66827.1"/>
    </source>
</evidence>
<dbReference type="PROSITE" id="PS00061">
    <property type="entry name" value="ADH_SHORT"/>
    <property type="match status" value="1"/>
</dbReference>
<dbReference type="SUPFAM" id="SSF51735">
    <property type="entry name" value="NAD(P)-binding Rossmann-fold domains"/>
    <property type="match status" value="1"/>
</dbReference>
<reference evidence="4" key="2">
    <citation type="submission" date="2021-04" db="EMBL/GenBank/DDBJ databases">
        <authorList>
            <person name="Gilroy R."/>
        </authorList>
    </citation>
    <scope>NUCLEOTIDE SEQUENCE</scope>
    <source>
        <strain evidence="4">CHK198-12963</strain>
    </source>
</reference>
<name>A0A9D2PW30_9FIRM</name>
<dbReference type="GO" id="GO:0016616">
    <property type="term" value="F:oxidoreductase activity, acting on the CH-OH group of donors, NAD or NADP as acceptor"/>
    <property type="evidence" value="ECO:0007669"/>
    <property type="project" value="TreeGrafter"/>
</dbReference>
<evidence type="ECO:0000256" key="3">
    <source>
        <dbReference type="RuleBase" id="RU000363"/>
    </source>
</evidence>
<dbReference type="InterPro" id="IPR002347">
    <property type="entry name" value="SDR_fam"/>
</dbReference>
<dbReference type="Pfam" id="PF00106">
    <property type="entry name" value="adh_short"/>
    <property type="match status" value="1"/>
</dbReference>
<proteinExistence type="inferred from homology"/>
<gene>
    <name evidence="4" type="ORF">H9931_08935</name>
</gene>
<keyword evidence="2" id="KW-0560">Oxidoreductase</keyword>
<dbReference type="GO" id="GO:0006633">
    <property type="term" value="P:fatty acid biosynthetic process"/>
    <property type="evidence" value="ECO:0007669"/>
    <property type="project" value="TreeGrafter"/>
</dbReference>
<reference evidence="4" key="1">
    <citation type="journal article" date="2021" name="PeerJ">
        <title>Extensive microbial diversity within the chicken gut microbiome revealed by metagenomics and culture.</title>
        <authorList>
            <person name="Gilroy R."/>
            <person name="Ravi A."/>
            <person name="Getino M."/>
            <person name="Pursley I."/>
            <person name="Horton D.L."/>
            <person name="Alikhan N.F."/>
            <person name="Baker D."/>
            <person name="Gharbi K."/>
            <person name="Hall N."/>
            <person name="Watson M."/>
            <person name="Adriaenssens E.M."/>
            <person name="Foster-Nyarko E."/>
            <person name="Jarju S."/>
            <person name="Secka A."/>
            <person name="Antonio M."/>
            <person name="Oren A."/>
            <person name="Chaudhuri R.R."/>
            <person name="La Ragione R."/>
            <person name="Hildebrand F."/>
            <person name="Pallen M.J."/>
        </authorList>
    </citation>
    <scope>NUCLEOTIDE SEQUENCE</scope>
    <source>
        <strain evidence="4">CHK198-12963</strain>
    </source>
</reference>
<dbReference type="Gene3D" id="3.40.50.720">
    <property type="entry name" value="NAD(P)-binding Rossmann-like Domain"/>
    <property type="match status" value="1"/>
</dbReference>
<dbReference type="GO" id="GO:0048038">
    <property type="term" value="F:quinone binding"/>
    <property type="evidence" value="ECO:0007669"/>
    <property type="project" value="TreeGrafter"/>
</dbReference>
<dbReference type="PANTHER" id="PTHR42760">
    <property type="entry name" value="SHORT-CHAIN DEHYDROGENASES/REDUCTASES FAMILY MEMBER"/>
    <property type="match status" value="1"/>
</dbReference>
<evidence type="ECO:0000256" key="1">
    <source>
        <dbReference type="ARBA" id="ARBA00006484"/>
    </source>
</evidence>